<protein>
    <submittedName>
        <fullName evidence="2">Uncharacterized protein</fullName>
    </submittedName>
</protein>
<reference evidence="2 3" key="1">
    <citation type="submission" date="2023-07" db="EMBL/GenBank/DDBJ databases">
        <title>Comparative genomics of wheat-associated soil bacteria to identify genetic determinants of phenazine resistance.</title>
        <authorList>
            <person name="Mouncey N."/>
        </authorList>
    </citation>
    <scope>NUCLEOTIDE SEQUENCE [LARGE SCALE GENOMIC DNA]</scope>
    <source>
        <strain evidence="2 3">W2I16</strain>
    </source>
</reference>
<proteinExistence type="predicted"/>
<accession>A0ABU0RY15</accession>
<feature type="region of interest" description="Disordered" evidence="1">
    <location>
        <begin position="1"/>
        <end position="26"/>
    </location>
</feature>
<dbReference type="RefSeq" id="WP_307629975.1">
    <property type="nucleotide sequence ID" value="NZ_JAUSZS010000008.1"/>
</dbReference>
<dbReference type="EMBL" id="JAUSZS010000008">
    <property type="protein sequence ID" value="MDQ0936583.1"/>
    <property type="molecule type" value="Genomic_DNA"/>
</dbReference>
<evidence type="ECO:0000313" key="3">
    <source>
        <dbReference type="Proteomes" id="UP001223072"/>
    </source>
</evidence>
<gene>
    <name evidence="2" type="ORF">QFZ49_006558</name>
</gene>
<feature type="compositionally biased region" description="Basic and acidic residues" evidence="1">
    <location>
        <begin position="12"/>
        <end position="26"/>
    </location>
</feature>
<organism evidence="2 3">
    <name type="scientific">Streptomyces turgidiscabies</name>
    <dbReference type="NCBI Taxonomy" id="85558"/>
    <lineage>
        <taxon>Bacteria</taxon>
        <taxon>Bacillati</taxon>
        <taxon>Actinomycetota</taxon>
        <taxon>Actinomycetes</taxon>
        <taxon>Kitasatosporales</taxon>
        <taxon>Streptomycetaceae</taxon>
        <taxon>Streptomyces</taxon>
    </lineage>
</organism>
<evidence type="ECO:0000313" key="2">
    <source>
        <dbReference type="EMBL" id="MDQ0936583.1"/>
    </source>
</evidence>
<dbReference type="Proteomes" id="UP001223072">
    <property type="component" value="Unassembled WGS sequence"/>
</dbReference>
<comment type="caution">
    <text evidence="2">The sequence shown here is derived from an EMBL/GenBank/DDBJ whole genome shotgun (WGS) entry which is preliminary data.</text>
</comment>
<sequence>MTPEKTNLEQGPEERTKAAEDRSERLGSLDVWARSAPIRLAGYEDDLAEPHILPSVD</sequence>
<evidence type="ECO:0000256" key="1">
    <source>
        <dbReference type="SAM" id="MobiDB-lite"/>
    </source>
</evidence>
<keyword evidence="3" id="KW-1185">Reference proteome</keyword>
<name>A0ABU0RY15_9ACTN</name>